<feature type="transmembrane region" description="Helical" evidence="6">
    <location>
        <begin position="166"/>
        <end position="186"/>
    </location>
</feature>
<dbReference type="PANTHER" id="PTHR34857:SF2">
    <property type="entry name" value="SLL0384 PROTEIN"/>
    <property type="match status" value="1"/>
</dbReference>
<feature type="transmembrane region" description="Helical" evidence="6">
    <location>
        <begin position="91"/>
        <end position="112"/>
    </location>
</feature>
<keyword evidence="4 6" id="KW-1133">Transmembrane helix</keyword>
<dbReference type="GO" id="GO:0043190">
    <property type="term" value="C:ATP-binding cassette (ABC) transporter complex"/>
    <property type="evidence" value="ECO:0007669"/>
    <property type="project" value="InterPro"/>
</dbReference>
<dbReference type="Pfam" id="PF02361">
    <property type="entry name" value="CbiQ"/>
    <property type="match status" value="1"/>
</dbReference>
<dbReference type="CDD" id="cd16914">
    <property type="entry name" value="EcfT"/>
    <property type="match status" value="1"/>
</dbReference>
<keyword evidence="5 6" id="KW-0472">Membrane</keyword>
<dbReference type="InterPro" id="IPR003339">
    <property type="entry name" value="ABC/ECF_trnsptr_transmembrane"/>
</dbReference>
<keyword evidence="8" id="KW-1185">Reference proteome</keyword>
<keyword evidence="3 6" id="KW-0812">Transmembrane</keyword>
<reference evidence="8" key="1">
    <citation type="submission" date="2016-11" db="EMBL/GenBank/DDBJ databases">
        <authorList>
            <person name="Varghese N."/>
            <person name="Submissions S."/>
        </authorList>
    </citation>
    <scope>NUCLEOTIDE SEQUENCE [LARGE SCALE GENOMIC DNA]</scope>
    <source>
        <strain evidence="8">DSM 9756</strain>
    </source>
</reference>
<accession>A0A1M5B535</accession>
<evidence type="ECO:0000313" key="7">
    <source>
        <dbReference type="EMBL" id="SHF37555.1"/>
    </source>
</evidence>
<dbReference type="AlphaFoldDB" id="A0A1M5B535"/>
<dbReference type="PANTHER" id="PTHR34857">
    <property type="entry name" value="SLL0384 PROTEIN"/>
    <property type="match status" value="1"/>
</dbReference>
<organism evidence="7 8">
    <name type="scientific">Desulfacinum infernum DSM 9756</name>
    <dbReference type="NCBI Taxonomy" id="1121391"/>
    <lineage>
        <taxon>Bacteria</taxon>
        <taxon>Pseudomonadati</taxon>
        <taxon>Thermodesulfobacteriota</taxon>
        <taxon>Syntrophobacteria</taxon>
        <taxon>Syntrophobacterales</taxon>
        <taxon>Syntrophobacteraceae</taxon>
        <taxon>Desulfacinum</taxon>
    </lineage>
</organism>
<feature type="transmembrane region" description="Helical" evidence="6">
    <location>
        <begin position="132"/>
        <end position="154"/>
    </location>
</feature>
<proteinExistence type="predicted"/>
<dbReference type="NCBIfam" id="TIGR02454">
    <property type="entry name" value="ECF_T_CbiQ"/>
    <property type="match status" value="1"/>
</dbReference>
<evidence type="ECO:0000256" key="3">
    <source>
        <dbReference type="ARBA" id="ARBA00022692"/>
    </source>
</evidence>
<comment type="subcellular location">
    <subcellularLocation>
        <location evidence="1">Cell membrane</location>
        <topology evidence="1">Multi-pass membrane protein</topology>
    </subcellularLocation>
</comment>
<dbReference type="InterPro" id="IPR012809">
    <property type="entry name" value="ECF_CbiQ"/>
</dbReference>
<gene>
    <name evidence="7" type="ORF">SAMN02745206_01854</name>
</gene>
<keyword evidence="2" id="KW-1003">Cell membrane</keyword>
<dbReference type="STRING" id="1121391.SAMN02745206_01854"/>
<dbReference type="GO" id="GO:0006824">
    <property type="term" value="P:cobalt ion transport"/>
    <property type="evidence" value="ECO:0007669"/>
    <property type="project" value="InterPro"/>
</dbReference>
<evidence type="ECO:0000313" key="8">
    <source>
        <dbReference type="Proteomes" id="UP000184076"/>
    </source>
</evidence>
<evidence type="ECO:0000256" key="5">
    <source>
        <dbReference type="ARBA" id="ARBA00023136"/>
    </source>
</evidence>
<dbReference type="Proteomes" id="UP000184076">
    <property type="component" value="Unassembled WGS sequence"/>
</dbReference>
<feature type="transmembrane region" description="Helical" evidence="6">
    <location>
        <begin position="47"/>
        <end position="79"/>
    </location>
</feature>
<evidence type="ECO:0000256" key="2">
    <source>
        <dbReference type="ARBA" id="ARBA00022475"/>
    </source>
</evidence>
<evidence type="ECO:0000256" key="1">
    <source>
        <dbReference type="ARBA" id="ARBA00004651"/>
    </source>
</evidence>
<evidence type="ECO:0000256" key="6">
    <source>
        <dbReference type="SAM" id="Phobius"/>
    </source>
</evidence>
<sequence length="290" mass="32227">MKLGKTSETSRSRSRGEQELWAVPELPGVEEGRRQTLFHRWDPRIKIASLLLFSFCAASVGTVGTALLCCAVSASALMVAGTPWRLAARRIAAMAAFLAMFFVVLPLTVPVLPGDQVATLGHGTWIQINFRGFSVAALVAAKAMSVALLMEPLLRTSPFPRTVNALARLGVPDPLCQMLLIMYRYVFVFRHEMSRLWVGMNVRGFRPGTNRRTIHILGNFLGMLFVRSLERTERVHEAMLCRGFTGRFPTRESFRSTPLDWALGAGWVLGGVAVLLLDRYETLPFSGVFR</sequence>
<dbReference type="EMBL" id="FQVB01000016">
    <property type="protein sequence ID" value="SHF37555.1"/>
    <property type="molecule type" value="Genomic_DNA"/>
</dbReference>
<dbReference type="InterPro" id="IPR051611">
    <property type="entry name" value="ECF_transporter_component"/>
</dbReference>
<evidence type="ECO:0000256" key="4">
    <source>
        <dbReference type="ARBA" id="ARBA00022989"/>
    </source>
</evidence>
<name>A0A1M5B535_9BACT</name>
<protein>
    <submittedName>
        <fullName evidence="7">Cobalt/nickel transport system permease protein</fullName>
    </submittedName>
</protein>